<gene>
    <name evidence="1" type="ORF">EDM57_02765</name>
</gene>
<name>A0A3M8BA75_9BACL</name>
<dbReference type="Proteomes" id="UP000268829">
    <property type="component" value="Unassembled WGS sequence"/>
</dbReference>
<dbReference type="AlphaFoldDB" id="A0A3M8BA75"/>
<keyword evidence="2" id="KW-1185">Reference proteome</keyword>
<sequence>MDLKWEYKELVESFIEDYYSYKQNNMSDRESLARTYNEYETLLNQGEMEKAVIEILYGEFLLKQSKVLITAKEKTKEELLSLDFTKLRTELTDDEVKELISRRDNIVLRLDEKPLDFCSEARWYYQEINENVKKFFESLSFENEYAGQVVNHVLKRFERDCRNTMSENITIKVTLAELLINKGINAQEELNNILSELKQFNMEDVGQQLSEEEKEDLARRIKSLLINI</sequence>
<comment type="caution">
    <text evidence="1">The sequence shown here is derived from an EMBL/GenBank/DDBJ whole genome shotgun (WGS) entry which is preliminary data.</text>
</comment>
<reference evidence="1 2" key="1">
    <citation type="submission" date="2018-10" db="EMBL/GenBank/DDBJ databases">
        <title>Phylogenomics of Brevibacillus.</title>
        <authorList>
            <person name="Dunlap C."/>
        </authorList>
    </citation>
    <scope>NUCLEOTIDE SEQUENCE [LARGE SCALE GENOMIC DNA]</scope>
    <source>
        <strain evidence="1 2">DSM 100115</strain>
    </source>
</reference>
<accession>A0A3M8BA75</accession>
<evidence type="ECO:0000313" key="1">
    <source>
        <dbReference type="EMBL" id="RNB60243.1"/>
    </source>
</evidence>
<dbReference type="EMBL" id="RHHS01000010">
    <property type="protein sequence ID" value="RNB60243.1"/>
    <property type="molecule type" value="Genomic_DNA"/>
</dbReference>
<protein>
    <submittedName>
        <fullName evidence="1">Uncharacterized protein</fullName>
    </submittedName>
</protein>
<dbReference type="InterPro" id="IPR025678">
    <property type="entry name" value="Imm3"/>
</dbReference>
<proteinExistence type="predicted"/>
<organism evidence="1 2">
    <name type="scientific">Brevibacillus gelatini</name>
    <dbReference type="NCBI Taxonomy" id="1655277"/>
    <lineage>
        <taxon>Bacteria</taxon>
        <taxon>Bacillati</taxon>
        <taxon>Bacillota</taxon>
        <taxon>Bacilli</taxon>
        <taxon>Bacillales</taxon>
        <taxon>Paenibacillaceae</taxon>
        <taxon>Brevibacillus</taxon>
    </lineage>
</organism>
<dbReference type="RefSeq" id="WP_122903245.1">
    <property type="nucleotide sequence ID" value="NZ_RHHS01000010.1"/>
</dbReference>
<dbReference type="OrthoDB" id="2468458at2"/>
<dbReference type="Pfam" id="PF14425">
    <property type="entry name" value="Imm3"/>
    <property type="match status" value="2"/>
</dbReference>
<evidence type="ECO:0000313" key="2">
    <source>
        <dbReference type="Proteomes" id="UP000268829"/>
    </source>
</evidence>